<keyword evidence="3 6" id="KW-0812">Transmembrane</keyword>
<dbReference type="Proteomes" id="UP001596523">
    <property type="component" value="Unassembled WGS sequence"/>
</dbReference>
<feature type="domain" description="ABC3 transporter permease C-terminal" evidence="7">
    <location>
        <begin position="733"/>
        <end position="839"/>
    </location>
</feature>
<feature type="transmembrane region" description="Helical" evidence="6">
    <location>
        <begin position="765"/>
        <end position="790"/>
    </location>
</feature>
<dbReference type="Pfam" id="PF02687">
    <property type="entry name" value="FtsX"/>
    <property type="match status" value="2"/>
</dbReference>
<organism evidence="8 9">
    <name type="scientific">Streptomyces monticola</name>
    <dbReference type="NCBI Taxonomy" id="2666263"/>
    <lineage>
        <taxon>Bacteria</taxon>
        <taxon>Bacillati</taxon>
        <taxon>Actinomycetota</taxon>
        <taxon>Actinomycetes</taxon>
        <taxon>Kitasatosporales</taxon>
        <taxon>Streptomycetaceae</taxon>
        <taxon>Streptomyces</taxon>
    </lineage>
</organism>
<reference evidence="9" key="1">
    <citation type="journal article" date="2019" name="Int. J. Syst. Evol. Microbiol.">
        <title>The Global Catalogue of Microorganisms (GCM) 10K type strain sequencing project: providing services to taxonomists for standard genome sequencing and annotation.</title>
        <authorList>
            <consortium name="The Broad Institute Genomics Platform"/>
            <consortium name="The Broad Institute Genome Sequencing Center for Infectious Disease"/>
            <person name="Wu L."/>
            <person name="Ma J."/>
        </authorList>
    </citation>
    <scope>NUCLEOTIDE SEQUENCE [LARGE SCALE GENOMIC DNA]</scope>
    <source>
        <strain evidence="9">SYNS20</strain>
    </source>
</reference>
<evidence type="ECO:0000256" key="2">
    <source>
        <dbReference type="ARBA" id="ARBA00022475"/>
    </source>
</evidence>
<evidence type="ECO:0000256" key="5">
    <source>
        <dbReference type="ARBA" id="ARBA00023136"/>
    </source>
</evidence>
<evidence type="ECO:0000313" key="9">
    <source>
        <dbReference type="Proteomes" id="UP001596523"/>
    </source>
</evidence>
<dbReference type="PANTHER" id="PTHR30287">
    <property type="entry name" value="MEMBRANE COMPONENT OF PREDICTED ABC SUPERFAMILY METABOLITE UPTAKE TRANSPORTER"/>
    <property type="match status" value="1"/>
</dbReference>
<name>A0ABW2JWB2_9ACTN</name>
<keyword evidence="2" id="KW-1003">Cell membrane</keyword>
<dbReference type="EMBL" id="JBHTCF010000034">
    <property type="protein sequence ID" value="MFC7310451.1"/>
    <property type="molecule type" value="Genomic_DNA"/>
</dbReference>
<keyword evidence="5 6" id="KW-0472">Membrane</keyword>
<dbReference type="InterPro" id="IPR038766">
    <property type="entry name" value="Membrane_comp_ABC_pdt"/>
</dbReference>
<evidence type="ECO:0000313" key="8">
    <source>
        <dbReference type="EMBL" id="MFC7310451.1"/>
    </source>
</evidence>
<feature type="transmembrane region" description="Helical" evidence="6">
    <location>
        <begin position="405"/>
        <end position="423"/>
    </location>
</feature>
<feature type="transmembrane region" description="Helical" evidence="6">
    <location>
        <begin position="306"/>
        <end position="327"/>
    </location>
</feature>
<keyword evidence="4 6" id="KW-1133">Transmembrane helix</keyword>
<evidence type="ECO:0000259" key="7">
    <source>
        <dbReference type="Pfam" id="PF02687"/>
    </source>
</evidence>
<dbReference type="InterPro" id="IPR003838">
    <property type="entry name" value="ABC3_permease_C"/>
</dbReference>
<keyword evidence="9" id="KW-1185">Reference proteome</keyword>
<accession>A0ABW2JWB2</accession>
<feature type="transmembrane region" description="Helical" evidence="6">
    <location>
        <begin position="720"/>
        <end position="745"/>
    </location>
</feature>
<dbReference type="RefSeq" id="WP_381841001.1">
    <property type="nucleotide sequence ID" value="NZ_JBHTCF010000034.1"/>
</dbReference>
<protein>
    <submittedName>
        <fullName evidence="8">FtsX-like permease family protein</fullName>
    </submittedName>
</protein>
<evidence type="ECO:0000256" key="1">
    <source>
        <dbReference type="ARBA" id="ARBA00004651"/>
    </source>
</evidence>
<comment type="caution">
    <text evidence="8">The sequence shown here is derived from an EMBL/GenBank/DDBJ whole genome shotgun (WGS) entry which is preliminary data.</text>
</comment>
<feature type="domain" description="ABC3 transporter permease C-terminal" evidence="7">
    <location>
        <begin position="266"/>
        <end position="384"/>
    </location>
</feature>
<dbReference type="PANTHER" id="PTHR30287:SF1">
    <property type="entry name" value="INNER MEMBRANE PROTEIN"/>
    <property type="match status" value="1"/>
</dbReference>
<evidence type="ECO:0000256" key="6">
    <source>
        <dbReference type="SAM" id="Phobius"/>
    </source>
</evidence>
<evidence type="ECO:0000256" key="3">
    <source>
        <dbReference type="ARBA" id="ARBA00022692"/>
    </source>
</evidence>
<feature type="transmembrane region" description="Helical" evidence="6">
    <location>
        <begin position="487"/>
        <end position="509"/>
    </location>
</feature>
<feature type="transmembrane region" description="Helical" evidence="6">
    <location>
        <begin position="810"/>
        <end position="829"/>
    </location>
</feature>
<feature type="transmembrane region" description="Helical" evidence="6">
    <location>
        <begin position="429"/>
        <end position="449"/>
    </location>
</feature>
<proteinExistence type="predicted"/>
<feature type="transmembrane region" description="Helical" evidence="6">
    <location>
        <begin position="260"/>
        <end position="286"/>
    </location>
</feature>
<feature type="transmembrane region" description="Helical" evidence="6">
    <location>
        <begin position="356"/>
        <end position="377"/>
    </location>
</feature>
<comment type="subcellular location">
    <subcellularLocation>
        <location evidence="1">Cell membrane</location>
        <topology evidence="1">Multi-pass membrane protein</topology>
    </subcellularLocation>
</comment>
<gene>
    <name evidence="8" type="ORF">ACFQVC_40345</name>
</gene>
<sequence>MFLLSLRTLRFRWRGFVATFIALLVCGAIMTAAGSMMETGVRAVMPAERLAAAPIVVTGDNAYKEHNNPVASLAEQVPVEESLVDEVQNVPGVAKAVADTWFPAVALRDGKPVTGKDDESFGHGWASAQLMPYKLSSGTAPKAAGEVVVDPDVAREAGVKAGDSIEIAAAGATKTYKVSGIADPSRKLDRQAIFFSPADTQQLIPEPGKVEAIGVFLEPGADVAATKKKIAAQTGEGISVLTGDDRGAAERSDIDMTDLVLVPGLLGGLAIMAGLLGVASTLSLSFQQRHREVALLRAIGGTPAQLRRMIVGETLVVAVIATAIAMVPGRDAGEFIFDRLVTIGIAPEGVTYYRGWTPVIIAGIVAVLTSVGAAVIASRRVVKTRAVEALGDDEGQQFKLGKVRLTFAILCFVLAASCVYSAFNFVTGPFIATPATWASILFAVGLALLGPSITKGMTRLIGPFVRAGSGVPGQLASLNARARAVRMAAVITPVMLLTGIATANLYLIATESSVSSVYTENLKSDVVLKAGQDGFAPGTVDKVRALDEVGAASEFVASSGFIEKPEDPWKNKDLAGWQLLGFNGESAAAVGGATAVKGNLSDLTGKSIAIADTFAKEFKGTVGDTMTVRMGDGAKETLKIVAVVKAKESFESLIVPADLLAKHTTKALPTHIVTVPKKGVSEAAATAALGKLTAGLPGAEIVDRKEMTKAFNHHLGAQAMVSYMMIGTLFGYITISVLNSLWLAVSRRSREFGLQRLTGATKAQIMRMMAIEGGITAVIGIALGSLVAPATFVTFSKARAGDLIPAGSPWLYVGMVAFALVLTMGATLLPTWRALKNSPLEAAVLAA</sequence>
<evidence type="ECO:0000256" key="4">
    <source>
        <dbReference type="ARBA" id="ARBA00022989"/>
    </source>
</evidence>